<dbReference type="GO" id="GO:0006364">
    <property type="term" value="P:rRNA processing"/>
    <property type="evidence" value="ECO:0007669"/>
    <property type="project" value="UniProtKB-KW"/>
</dbReference>
<protein>
    <recommendedName>
        <fullName evidence="8">Ribosomal RNA processing protein 1 homolog</fullName>
    </recommendedName>
</protein>
<proteinExistence type="inferred from homology"/>
<feature type="region of interest" description="Disordered" evidence="5">
    <location>
        <begin position="361"/>
        <end position="398"/>
    </location>
</feature>
<keyword evidence="4" id="KW-0539">Nucleus</keyword>
<evidence type="ECO:0000256" key="3">
    <source>
        <dbReference type="ARBA" id="ARBA00022552"/>
    </source>
</evidence>
<comment type="caution">
    <text evidence="6">The sequence shown here is derived from an EMBL/GenBank/DDBJ whole genome shotgun (WGS) entry which is preliminary data.</text>
</comment>
<dbReference type="Proteomes" id="UP001630127">
    <property type="component" value="Unassembled WGS sequence"/>
</dbReference>
<dbReference type="GO" id="GO:0005634">
    <property type="term" value="C:nucleus"/>
    <property type="evidence" value="ECO:0007669"/>
    <property type="project" value="UniProtKB-SubCell"/>
</dbReference>
<dbReference type="EMBL" id="JBJUIK010000002">
    <property type="protein sequence ID" value="KAL3535386.1"/>
    <property type="molecule type" value="Genomic_DNA"/>
</dbReference>
<gene>
    <name evidence="6" type="ORF">ACH5RR_003847</name>
</gene>
<keyword evidence="3" id="KW-0698">rRNA processing</keyword>
<evidence type="ECO:0008006" key="8">
    <source>
        <dbReference type="Google" id="ProtNLM"/>
    </source>
</evidence>
<dbReference type="InterPro" id="IPR010301">
    <property type="entry name" value="RRP1"/>
</dbReference>
<feature type="compositionally biased region" description="Basic residues" evidence="5">
    <location>
        <begin position="566"/>
        <end position="575"/>
    </location>
</feature>
<feature type="region of interest" description="Disordered" evidence="5">
    <location>
        <begin position="526"/>
        <end position="575"/>
    </location>
</feature>
<comment type="subcellular location">
    <subcellularLocation>
        <location evidence="1">Nucleus</location>
    </subcellularLocation>
</comment>
<keyword evidence="7" id="KW-1185">Reference proteome</keyword>
<comment type="similarity">
    <text evidence="2">Belongs to the RRP1 family.</text>
</comment>
<accession>A0ABD3AWB2</accession>
<name>A0ABD3AWB2_9GENT</name>
<evidence type="ECO:0000313" key="6">
    <source>
        <dbReference type="EMBL" id="KAL3535386.1"/>
    </source>
</evidence>
<evidence type="ECO:0000256" key="1">
    <source>
        <dbReference type="ARBA" id="ARBA00004123"/>
    </source>
</evidence>
<sequence length="596" mass="66713">MKKKPSTPKSKPFLAALSALSGPSLIKQLASCNASIRSHSLKLIQSWLSESRARLSEDDMKRLWKGLFYCLWHSDKAPAQGLLINRLSSLLFTLEPLLSLQYFTYFLVTLRREWTGIDHLRLDKFYLLIRRFVNGVFALMRKYKWDLEHLGKYVEVLEEKGLLAEDKLLGNGVNYHFVSVFLDELKGFKVPLGRKEVVECLFRPFFSVMGRSLDKVLVGKVKICVFDTLWERGRALLRRKKNGVDEKEGENGDVMLGIVALKMGFAARFYEVGASSDCVQGNRKVVLGLHEEFLKLEKELEASGIEIAIPEFNEVDDNDGEEVPLLIPIANNDREAGVVSLSQNEPAMLVVEEQGIMEKKKKKKKKVKEAGDKKSKKKKEKNGVKGNSSRVEKNGVVVTANDSKTSNVSSVDALENGSSVSANCYSTSNDLKNDENVVELSESMISNLQLQFEKVAAQLGSNEDDSRSSDDLPLVTIKKKRKRAKSADSRHKIDASIEGENGLDLKSAEKSTKKVKFAMKNNLVWKPHSPLPPQSLRIPPSVTPRGSALKKGVPPGPIREMPPATKKVKQKKKGRKILRTISPAMKRLNKVRVLSV</sequence>
<dbReference type="AlphaFoldDB" id="A0ABD3AWB2"/>
<evidence type="ECO:0000313" key="7">
    <source>
        <dbReference type="Proteomes" id="UP001630127"/>
    </source>
</evidence>
<evidence type="ECO:0000256" key="4">
    <source>
        <dbReference type="ARBA" id="ARBA00023242"/>
    </source>
</evidence>
<dbReference type="PANTHER" id="PTHR13026">
    <property type="entry name" value="NNP-1 PROTEIN NOVEL NUCLEAR PROTEIN 1 NOP52"/>
    <property type="match status" value="1"/>
</dbReference>
<dbReference type="Pfam" id="PF05997">
    <property type="entry name" value="Nop52"/>
    <property type="match status" value="1"/>
</dbReference>
<organism evidence="6 7">
    <name type="scientific">Cinchona calisaya</name>
    <dbReference type="NCBI Taxonomy" id="153742"/>
    <lineage>
        <taxon>Eukaryota</taxon>
        <taxon>Viridiplantae</taxon>
        <taxon>Streptophyta</taxon>
        <taxon>Embryophyta</taxon>
        <taxon>Tracheophyta</taxon>
        <taxon>Spermatophyta</taxon>
        <taxon>Magnoliopsida</taxon>
        <taxon>eudicotyledons</taxon>
        <taxon>Gunneridae</taxon>
        <taxon>Pentapetalae</taxon>
        <taxon>asterids</taxon>
        <taxon>lamiids</taxon>
        <taxon>Gentianales</taxon>
        <taxon>Rubiaceae</taxon>
        <taxon>Cinchonoideae</taxon>
        <taxon>Cinchoneae</taxon>
        <taxon>Cinchona</taxon>
    </lineage>
</organism>
<evidence type="ECO:0000256" key="5">
    <source>
        <dbReference type="SAM" id="MobiDB-lite"/>
    </source>
</evidence>
<reference evidence="6 7" key="1">
    <citation type="submission" date="2024-11" db="EMBL/GenBank/DDBJ databases">
        <title>A near-complete genome assembly of Cinchona calisaya.</title>
        <authorList>
            <person name="Lian D.C."/>
            <person name="Zhao X.W."/>
            <person name="Wei L."/>
        </authorList>
    </citation>
    <scope>NUCLEOTIDE SEQUENCE [LARGE SCALE GENOMIC DNA]</scope>
    <source>
        <tissue evidence="6">Nenye</tissue>
    </source>
</reference>
<dbReference type="PANTHER" id="PTHR13026:SF0">
    <property type="entry name" value="RIBOSOMAL RNA PROCESSING 1B"/>
    <property type="match status" value="1"/>
</dbReference>
<evidence type="ECO:0000256" key="2">
    <source>
        <dbReference type="ARBA" id="ARBA00006374"/>
    </source>
</evidence>